<evidence type="ECO:0000256" key="6">
    <source>
        <dbReference type="ARBA" id="ARBA00022538"/>
    </source>
</evidence>
<feature type="binding site" evidence="12">
    <location>
        <position position="220"/>
    </location>
    <ligand>
        <name>K(+)</name>
        <dbReference type="ChEBI" id="CHEBI:29103"/>
    </ligand>
</feature>
<feature type="binding site" evidence="12">
    <location>
        <position position="431"/>
    </location>
    <ligand>
        <name>K(+)</name>
        <dbReference type="ChEBI" id="CHEBI:29103"/>
    </ligand>
</feature>
<proteinExistence type="inferred from homology"/>
<evidence type="ECO:0000256" key="3">
    <source>
        <dbReference type="ARBA" id="ARBA00022448"/>
    </source>
</evidence>
<keyword evidence="3" id="KW-0813">Transport</keyword>
<dbReference type="KEGG" id="daw:HS1_002014"/>
<evidence type="ECO:0000256" key="10">
    <source>
        <dbReference type="ARBA" id="ARBA00023065"/>
    </source>
</evidence>
<evidence type="ECO:0000256" key="11">
    <source>
        <dbReference type="ARBA" id="ARBA00023136"/>
    </source>
</evidence>
<feature type="transmembrane region" description="Helical" evidence="13">
    <location>
        <begin position="274"/>
        <end position="291"/>
    </location>
</feature>
<dbReference type="InterPro" id="IPR004772">
    <property type="entry name" value="TrkH"/>
</dbReference>
<gene>
    <name evidence="14" type="ORF">HS1_002014</name>
</gene>
<dbReference type="Pfam" id="PF02386">
    <property type="entry name" value="TrkH"/>
    <property type="match status" value="1"/>
</dbReference>
<dbReference type="InterPro" id="IPR003445">
    <property type="entry name" value="Cat_transpt"/>
</dbReference>
<reference evidence="14 15" key="1">
    <citation type="submission" date="2015-10" db="EMBL/GenBank/DDBJ databases">
        <title>Candidatus Desulfofervidus auxilii, a hydrogenotrophic sulfate-reducing bacterium involved in the thermophilic anaerobic oxidation of methane.</title>
        <authorList>
            <person name="Krukenberg V."/>
            <person name="Richter M."/>
            <person name="Wegener G."/>
        </authorList>
    </citation>
    <scope>NUCLEOTIDE SEQUENCE [LARGE SCALE GENOMIC DNA]</scope>
    <source>
        <strain evidence="14 15">HS1</strain>
    </source>
</reference>
<keyword evidence="8 12" id="KW-0630">Potassium</keyword>
<evidence type="ECO:0000256" key="2">
    <source>
        <dbReference type="ARBA" id="ARBA00009137"/>
    </source>
</evidence>
<protein>
    <submittedName>
        <fullName evidence="14">Trk system potassium transporter TrkH</fullName>
    </submittedName>
</protein>
<keyword evidence="12" id="KW-0479">Metal-binding</keyword>
<name>A0A7U4TIT8_DESA2</name>
<organism evidence="14 15">
    <name type="scientific">Desulfofervidus auxilii</name>
    <dbReference type="NCBI Taxonomy" id="1621989"/>
    <lineage>
        <taxon>Bacteria</taxon>
        <taxon>Pseudomonadati</taxon>
        <taxon>Thermodesulfobacteriota</taxon>
        <taxon>Candidatus Desulfofervidia</taxon>
        <taxon>Candidatus Desulfofervidales</taxon>
        <taxon>Candidatus Desulfofervidaceae</taxon>
        <taxon>Candidatus Desulfofervidus</taxon>
    </lineage>
</organism>
<feature type="transmembrane region" description="Helical" evidence="13">
    <location>
        <begin position="331"/>
        <end position="350"/>
    </location>
</feature>
<feature type="transmembrane region" description="Helical" evidence="13">
    <location>
        <begin position="7"/>
        <end position="31"/>
    </location>
</feature>
<evidence type="ECO:0000256" key="5">
    <source>
        <dbReference type="ARBA" id="ARBA00022519"/>
    </source>
</evidence>
<feature type="binding site" evidence="12">
    <location>
        <position position="315"/>
    </location>
    <ligand>
        <name>K(+)</name>
        <dbReference type="ChEBI" id="CHEBI:29103"/>
    </ligand>
</feature>
<keyword evidence="4" id="KW-1003">Cell membrane</keyword>
<evidence type="ECO:0000313" key="14">
    <source>
        <dbReference type="EMBL" id="AMM41806.1"/>
    </source>
</evidence>
<dbReference type="EMBL" id="CP013015">
    <property type="protein sequence ID" value="AMM41806.1"/>
    <property type="molecule type" value="Genomic_DNA"/>
</dbReference>
<dbReference type="PIRSF" id="PIRSF006247">
    <property type="entry name" value="TrkH"/>
    <property type="match status" value="1"/>
</dbReference>
<feature type="transmembrane region" description="Helical" evidence="13">
    <location>
        <begin position="136"/>
        <end position="162"/>
    </location>
</feature>
<keyword evidence="11 13" id="KW-0472">Membrane</keyword>
<dbReference type="OrthoDB" id="9810952at2"/>
<evidence type="ECO:0000256" key="13">
    <source>
        <dbReference type="SAM" id="Phobius"/>
    </source>
</evidence>
<keyword evidence="5" id="KW-0997">Cell inner membrane</keyword>
<feature type="transmembrane region" description="Helical" evidence="13">
    <location>
        <begin position="69"/>
        <end position="91"/>
    </location>
</feature>
<evidence type="ECO:0000256" key="4">
    <source>
        <dbReference type="ARBA" id="ARBA00022475"/>
    </source>
</evidence>
<keyword evidence="15" id="KW-1185">Reference proteome</keyword>
<feature type="binding site" evidence="12">
    <location>
        <position position="112"/>
    </location>
    <ligand>
        <name>K(+)</name>
        <dbReference type="ChEBI" id="CHEBI:29103"/>
    </ligand>
</feature>
<dbReference type="AlphaFoldDB" id="A0A7U4TIT8"/>
<dbReference type="PANTHER" id="PTHR32024:SF2">
    <property type="entry name" value="TRK SYSTEM POTASSIUM UPTAKE PROTEIN TRKG-RELATED"/>
    <property type="match status" value="1"/>
</dbReference>
<dbReference type="PANTHER" id="PTHR32024">
    <property type="entry name" value="TRK SYSTEM POTASSIUM UPTAKE PROTEIN TRKG-RELATED"/>
    <property type="match status" value="1"/>
</dbReference>
<keyword evidence="10" id="KW-0406">Ion transport</keyword>
<keyword evidence="9 13" id="KW-1133">Transmembrane helix</keyword>
<feature type="binding site" evidence="12">
    <location>
        <position position="314"/>
    </location>
    <ligand>
        <name>K(+)</name>
        <dbReference type="ChEBI" id="CHEBI:29103"/>
    </ligand>
</feature>
<comment type="subcellular location">
    <subcellularLocation>
        <location evidence="1">Cell inner membrane</location>
        <topology evidence="1">Multi-pass membrane protein</topology>
    </subcellularLocation>
</comment>
<evidence type="ECO:0000256" key="9">
    <source>
        <dbReference type="ARBA" id="ARBA00022989"/>
    </source>
</evidence>
<feature type="transmembrane region" description="Helical" evidence="13">
    <location>
        <begin position="454"/>
        <end position="475"/>
    </location>
</feature>
<sequence>MRLLYVFHLISILAFFLGIAMLAPLLVSIIYKDGSHWAFIKAILLTTFTGSMGYFFLKRHRNAELSHREGIAIVAIGWLAAGIFGALPYIFANVFDSFVNAFFESVSGFTTTGASVLNEIESLSHSILFWRSLTQWLGGMGIIVLSIAILPFLGVGGMQLYKAEAPTLMVDKLRPRISETAKSLWKVYVFISLCEIFLLSTGGMDFFDALCHTFTTMPTGGFSTKNASIAHYKSAYFDGIIIFFMLLAGINFSLHYRVLKGEVRSFFRDTELRFFLFIISVFIILVSFNIYNHYHNILKTIRYASFQVCSIITTTGYTTADFDTWPTLSKIILLTCMFLGACAGSTGGGIKCVRLLLLLKCGYKEIFKLIHPHAVTQIKLGKKAIPSDVISGVIGLFVLYISLFIVFSMSLAAMGMDFISSIAAVAATMGNIGPGLAMVGPVKNYDLVPYFGKWVLILCMLLGRLEIYTIIVLFTPEFWRK</sequence>
<dbReference type="GO" id="GO:0046872">
    <property type="term" value="F:metal ion binding"/>
    <property type="evidence" value="ECO:0007669"/>
    <property type="project" value="UniProtKB-KW"/>
</dbReference>
<feature type="transmembrane region" description="Helical" evidence="13">
    <location>
        <begin position="235"/>
        <end position="254"/>
    </location>
</feature>
<evidence type="ECO:0000256" key="1">
    <source>
        <dbReference type="ARBA" id="ARBA00004429"/>
    </source>
</evidence>
<evidence type="ECO:0000256" key="12">
    <source>
        <dbReference type="PIRSR" id="PIRSR006247-1"/>
    </source>
</evidence>
<accession>A0A7U4TIT8</accession>
<comment type="similarity">
    <text evidence="2">Belongs to the TrkH potassium transport family.</text>
</comment>
<keyword evidence="6" id="KW-0633">Potassium transport</keyword>
<dbReference type="GO" id="GO:0005886">
    <property type="term" value="C:plasma membrane"/>
    <property type="evidence" value="ECO:0007669"/>
    <property type="project" value="UniProtKB-SubCell"/>
</dbReference>
<dbReference type="Proteomes" id="UP000070560">
    <property type="component" value="Chromosome"/>
</dbReference>
<dbReference type="NCBIfam" id="TIGR00933">
    <property type="entry name" value="2a38"/>
    <property type="match status" value="1"/>
</dbReference>
<evidence type="ECO:0000313" key="15">
    <source>
        <dbReference type="Proteomes" id="UP000070560"/>
    </source>
</evidence>
<dbReference type="GO" id="GO:0015379">
    <property type="term" value="F:potassium:chloride symporter activity"/>
    <property type="evidence" value="ECO:0007669"/>
    <property type="project" value="InterPro"/>
</dbReference>
<evidence type="ECO:0000256" key="7">
    <source>
        <dbReference type="ARBA" id="ARBA00022692"/>
    </source>
</evidence>
<keyword evidence="7 13" id="KW-0812">Transmembrane</keyword>
<feature type="transmembrane region" description="Helical" evidence="13">
    <location>
        <begin position="389"/>
        <end position="412"/>
    </location>
</feature>
<feature type="transmembrane region" description="Helical" evidence="13">
    <location>
        <begin position="418"/>
        <end position="442"/>
    </location>
</feature>
<feature type="transmembrane region" description="Helical" evidence="13">
    <location>
        <begin position="37"/>
        <end position="57"/>
    </location>
</feature>
<feature type="binding site" evidence="12">
    <location>
        <position position="111"/>
    </location>
    <ligand>
        <name>K(+)</name>
        <dbReference type="ChEBI" id="CHEBI:29103"/>
    </ligand>
</feature>
<dbReference type="RefSeq" id="WP_066064870.1">
    <property type="nucleotide sequence ID" value="NZ_CP013015.1"/>
</dbReference>
<evidence type="ECO:0000256" key="8">
    <source>
        <dbReference type="ARBA" id="ARBA00022958"/>
    </source>
</evidence>